<accession>A0ABW3SWN7</accession>
<organism evidence="1 2">
    <name type="scientific">Pontibacter rugosus</name>
    <dbReference type="NCBI Taxonomy" id="1745966"/>
    <lineage>
        <taxon>Bacteria</taxon>
        <taxon>Pseudomonadati</taxon>
        <taxon>Bacteroidota</taxon>
        <taxon>Cytophagia</taxon>
        <taxon>Cytophagales</taxon>
        <taxon>Hymenobacteraceae</taxon>
        <taxon>Pontibacter</taxon>
    </lineage>
</organism>
<sequence length="409" mass="47603">MEDKFRKKSFTDKDIPASDRGVPVKEVVKLITSSPFYEDLCELLEVEKLKDEFIEIPGAATLLQAIKAKNKEFEKIDLEASYNNLAFTKTEDDGKFAFVFSQVDEETGELIEGGSIIAKPIYSARSDFFSTLFNMDRYANSLIDSGYGHLVQTNLDSLKEIYSNGKTHRKKYRLLKDEDGVYFRAITSCKNYYDYNNNIAVFVGLLALHQESKKDARFTVKRCEYNESFIRIYFEKEESRPVEKVGKAKYIIEVSNDEVKREALRFSGVMTLIYGDNKGEEEEIFIKPKDLKTSFVSITHGVPPRTALRSLENIAKYKEREEELFNDLAHISTINNPDQIRHLIRSKVEKMKSNEMVKYKKEILDELINRVDSIYSLMKLMNKIDLIVEDIEAKEYLRYFMYETLIKRD</sequence>
<dbReference type="RefSeq" id="WP_377532260.1">
    <property type="nucleotide sequence ID" value="NZ_JBHTLD010000293.1"/>
</dbReference>
<keyword evidence="2" id="KW-1185">Reference proteome</keyword>
<protein>
    <submittedName>
        <fullName evidence="1">Uncharacterized protein</fullName>
    </submittedName>
</protein>
<reference evidence="2" key="1">
    <citation type="journal article" date="2019" name="Int. J. Syst. Evol. Microbiol.">
        <title>The Global Catalogue of Microorganisms (GCM) 10K type strain sequencing project: providing services to taxonomists for standard genome sequencing and annotation.</title>
        <authorList>
            <consortium name="The Broad Institute Genomics Platform"/>
            <consortium name="The Broad Institute Genome Sequencing Center for Infectious Disease"/>
            <person name="Wu L."/>
            <person name="Ma J."/>
        </authorList>
    </citation>
    <scope>NUCLEOTIDE SEQUENCE [LARGE SCALE GENOMIC DNA]</scope>
    <source>
        <strain evidence="2">JCM 31319</strain>
    </source>
</reference>
<comment type="caution">
    <text evidence="1">The sequence shown here is derived from an EMBL/GenBank/DDBJ whole genome shotgun (WGS) entry which is preliminary data.</text>
</comment>
<proteinExistence type="predicted"/>
<dbReference type="Proteomes" id="UP001597094">
    <property type="component" value="Unassembled WGS sequence"/>
</dbReference>
<evidence type="ECO:0000313" key="2">
    <source>
        <dbReference type="Proteomes" id="UP001597094"/>
    </source>
</evidence>
<name>A0ABW3SWN7_9BACT</name>
<dbReference type="EMBL" id="JBHTLD010000293">
    <property type="protein sequence ID" value="MFD1188521.1"/>
    <property type="molecule type" value="Genomic_DNA"/>
</dbReference>
<evidence type="ECO:0000313" key="1">
    <source>
        <dbReference type="EMBL" id="MFD1188521.1"/>
    </source>
</evidence>
<gene>
    <name evidence="1" type="ORF">ACFQ2O_20085</name>
</gene>